<evidence type="ECO:0000313" key="2">
    <source>
        <dbReference type="EMBL" id="CAB3262758.1"/>
    </source>
</evidence>
<name>A0A6F9DIE6_9ASCI</name>
<feature type="region of interest" description="Disordered" evidence="1">
    <location>
        <begin position="1"/>
        <end position="72"/>
    </location>
</feature>
<proteinExistence type="evidence at transcript level"/>
<gene>
    <name evidence="2" type="primary">LOC100182814</name>
</gene>
<feature type="compositionally biased region" description="Polar residues" evidence="1">
    <location>
        <begin position="1"/>
        <end position="35"/>
    </location>
</feature>
<feature type="compositionally biased region" description="Polar residues" evidence="1">
    <location>
        <begin position="195"/>
        <end position="222"/>
    </location>
</feature>
<accession>A0A6F9DIE6</accession>
<reference evidence="2" key="1">
    <citation type="submission" date="2020-04" db="EMBL/GenBank/DDBJ databases">
        <authorList>
            <person name="Neveu A P."/>
        </authorList>
    </citation>
    <scope>NUCLEOTIDE SEQUENCE</scope>
    <source>
        <tissue evidence="2">Whole embryo</tissue>
    </source>
</reference>
<organism evidence="2">
    <name type="scientific">Phallusia mammillata</name>
    <dbReference type="NCBI Taxonomy" id="59560"/>
    <lineage>
        <taxon>Eukaryota</taxon>
        <taxon>Metazoa</taxon>
        <taxon>Chordata</taxon>
        <taxon>Tunicata</taxon>
        <taxon>Ascidiacea</taxon>
        <taxon>Phlebobranchia</taxon>
        <taxon>Ascidiidae</taxon>
        <taxon>Phallusia</taxon>
    </lineage>
</organism>
<dbReference type="AlphaFoldDB" id="A0A6F9DIE6"/>
<feature type="compositionally biased region" description="Polar residues" evidence="1">
    <location>
        <begin position="52"/>
        <end position="70"/>
    </location>
</feature>
<dbReference type="EMBL" id="LR786896">
    <property type="protein sequence ID" value="CAB3262758.1"/>
    <property type="molecule type" value="mRNA"/>
</dbReference>
<feature type="region of interest" description="Disordered" evidence="1">
    <location>
        <begin position="195"/>
        <end position="229"/>
    </location>
</feature>
<protein>
    <submittedName>
        <fullName evidence="2">Uncharacterized protein LOC100182814</fullName>
    </submittedName>
</protein>
<evidence type="ECO:0000256" key="1">
    <source>
        <dbReference type="SAM" id="MobiDB-lite"/>
    </source>
</evidence>
<sequence length="315" mass="35674">MKRNFNRSCIPSNDDQSQNASTSGQHLASTSNPNQPFHPHRHPLNFHLPRNPYNTPHSNQAVPYPQQTGPRNRFNAAAARGSISNSQQFQHQTSWNTRPTYSYANQQHYAAVRQAQTWTQPCPDLHHIYHRHENTQMNIPQNLSVYPSHISTQQIYNPHSIGHQHLNQLPYLPNLIQSGVHDDVAHFHQNDNQQSYHASSFGATSNDNNLHLNSAQQSQPSTADHPAQQAMQHFQAAITRQKHSYSSITTVKKISIVVMLLRHNHDFHPCQHRPSTLGSVARSKSESTCSSTERLSESSCARTLPWLLSPIATEQ</sequence>